<feature type="compositionally biased region" description="Polar residues" evidence="1">
    <location>
        <begin position="28"/>
        <end position="41"/>
    </location>
</feature>
<feature type="compositionally biased region" description="Pro residues" evidence="1">
    <location>
        <begin position="69"/>
        <end position="86"/>
    </location>
</feature>
<dbReference type="PANTHER" id="PTHR11200">
    <property type="entry name" value="INOSITOL 5-PHOSPHATASE"/>
    <property type="match status" value="1"/>
</dbReference>
<dbReference type="SUPFAM" id="SSF56219">
    <property type="entry name" value="DNase I-like"/>
    <property type="match status" value="1"/>
</dbReference>
<dbReference type="GO" id="GO:0046856">
    <property type="term" value="P:phosphatidylinositol dephosphorylation"/>
    <property type="evidence" value="ECO:0007669"/>
    <property type="project" value="InterPro"/>
</dbReference>
<feature type="compositionally biased region" description="Low complexity" evidence="1">
    <location>
        <begin position="114"/>
        <end position="222"/>
    </location>
</feature>
<protein>
    <recommendedName>
        <fullName evidence="2">Inositol polyphosphate-related phosphatase domain-containing protein</fullName>
    </recommendedName>
</protein>
<dbReference type="Proteomes" id="UP000078512">
    <property type="component" value="Unassembled WGS sequence"/>
</dbReference>
<dbReference type="STRING" id="1314771.A0A197JCE6"/>
<evidence type="ECO:0000259" key="2">
    <source>
        <dbReference type="SMART" id="SM00128"/>
    </source>
</evidence>
<gene>
    <name evidence="3" type="ORF">K457DRAFT_143254</name>
</gene>
<feature type="compositionally biased region" description="Polar residues" evidence="1">
    <location>
        <begin position="429"/>
        <end position="439"/>
    </location>
</feature>
<dbReference type="InterPro" id="IPR036691">
    <property type="entry name" value="Endo/exonu/phosph_ase_sf"/>
</dbReference>
<feature type="compositionally biased region" description="Polar residues" evidence="1">
    <location>
        <begin position="373"/>
        <end position="383"/>
    </location>
</feature>
<evidence type="ECO:0000313" key="3">
    <source>
        <dbReference type="EMBL" id="OAQ22693.1"/>
    </source>
</evidence>
<dbReference type="Gene3D" id="3.60.10.10">
    <property type="entry name" value="Endonuclease/exonuclease/phosphatase"/>
    <property type="match status" value="1"/>
</dbReference>
<feature type="domain" description="Inositol polyphosphate-related phosphatase" evidence="2">
    <location>
        <begin position="1057"/>
        <end position="1402"/>
    </location>
</feature>
<feature type="compositionally biased region" description="Low complexity" evidence="1">
    <location>
        <begin position="42"/>
        <end position="63"/>
    </location>
</feature>
<feature type="compositionally biased region" description="Polar residues" evidence="1">
    <location>
        <begin position="682"/>
        <end position="697"/>
    </location>
</feature>
<dbReference type="InterPro" id="IPR000300">
    <property type="entry name" value="IPPc"/>
</dbReference>
<dbReference type="SMART" id="SM00128">
    <property type="entry name" value="IPPc"/>
    <property type="match status" value="1"/>
</dbReference>
<dbReference type="InterPro" id="IPR036322">
    <property type="entry name" value="WD40_repeat_dom_sf"/>
</dbReference>
<feature type="compositionally biased region" description="Pro residues" evidence="1">
    <location>
        <begin position="315"/>
        <end position="332"/>
    </location>
</feature>
<dbReference type="PANTHER" id="PTHR11200:SF240">
    <property type="entry name" value="INOSITOL POLYPHOSPHATE 5-PHOSPHATASE C9G1.10C-RELATED"/>
    <property type="match status" value="1"/>
</dbReference>
<accession>A0A197JCE6</accession>
<feature type="region of interest" description="Disordered" evidence="1">
    <location>
        <begin position="103"/>
        <end position="222"/>
    </location>
</feature>
<feature type="region of interest" description="Disordered" evidence="1">
    <location>
        <begin position="235"/>
        <end position="260"/>
    </location>
</feature>
<feature type="compositionally biased region" description="Polar residues" evidence="1">
    <location>
        <begin position="500"/>
        <end position="523"/>
    </location>
</feature>
<proteinExistence type="predicted"/>
<dbReference type="GO" id="GO:0004439">
    <property type="term" value="F:phosphatidylinositol-4,5-bisphosphate 5-phosphatase activity"/>
    <property type="evidence" value="ECO:0007669"/>
    <property type="project" value="TreeGrafter"/>
</dbReference>
<dbReference type="InterPro" id="IPR015943">
    <property type="entry name" value="WD40/YVTN_repeat-like_dom_sf"/>
</dbReference>
<feature type="compositionally biased region" description="Acidic residues" evidence="1">
    <location>
        <begin position="572"/>
        <end position="590"/>
    </location>
</feature>
<dbReference type="InterPro" id="IPR046985">
    <property type="entry name" value="IP5"/>
</dbReference>
<feature type="region of interest" description="Disordered" evidence="1">
    <location>
        <begin position="276"/>
        <end position="340"/>
    </location>
</feature>
<feature type="compositionally biased region" description="Low complexity" evidence="1">
    <location>
        <begin position="1"/>
        <end position="18"/>
    </location>
</feature>
<sequence length="1465" mass="159440">MDNSITTTTPGTTGTANRAPPPPVPPSRRSTVILPSSTVILPSSTNSSSASASPNPNIPPTNNKTALAPSPPPKPSSLQSPLPPRKPISLAAAAIATVASSSLTSPAPIPAPRPSAHSSATHPHQATSPSSSAVSTSPSFSSSTSPSFLQQHQHQQQQQQQQQHPIRYQHSGNTANNNNNSTLHHQNGFTPSDSTSSASSPTSTSIASFPSSATFSSSTTLSSSIPANAHLHPHLRSQTIPSSPAHLRPSGSTSFLPAAASSSIAAKQQLLFNTAKSPQHDDDQHSLNQAHGNNYTDDAEQEDNPFSDPSNVASIPPPQSPLAPTVPAPVPATSPSFVPRAHNQSSLLTARLQAIPPAPSPLLHSPVPHNGGLHSTSPRSNAVSSPPPIHPSSVPSLPPRSRSPLSGVVSSPQQPIQPQHHATPPTPARQNVFSTSQRLSGVPPIPPSFPAAQSLAMASPSQPVPPPPRRTSVQLAPPPIHQQQQHHHSQTQQPKGPSPLFSSSGESGMSANASRFRNLTAPQQAYDHLAPQTPKRVFSSSSSPSPFGAATSPVPERGFAQQQQPELSDSQSDSDETSDDSDKDYDDVEEYQSSATPSNPFRSFVDASPRPTRARTFKEPPTPPSLPARPNAKGYPGRPSGALSDQEVAPALPPKPSMRKRPQLPQDPGSLLSLAESELETGRNNAFASHHQSTQPAASGALPTDGVFPDYSRSNRRLPLFSDSVDIHDIGQKSHGVRAFSISHEQVATATSNIRVYSLLTGENVSSYGHEKDNKPTALMFTQSRRPDSLGQYLWAGWNDGSLQVIDTRTREVVEKKRATHKGGCVTHIIRCKGQVWTVDDTGSVFVWPEDGTFGRPTIQSPLQSLTIPAKQICAIAVQDMLWSSDGSKIHVVRVGPDAGRPKLAPTSMDIPYGVGPLTCLATIAGSGQVFSGHEDGKVILWSIETREKIRIINVHAYRIMSLLGVGSYLWAGFATGKIYVLDLRPEVPVVMKDWQAHKESGVSCLQLDEEGLILGGRHQVGSCAENGEIKIWDGLMAKDRLTKGMVDRSKEYCHWRDLKILICSWNIDASKPTAQDANGGADRKLFESWLTGMDQEGPPDIISVGFQEIVDLESKKMTAKSLLKGSKRAETETISKQYKRWQIYLTTKIRELYAPMGINFKLLECSNLVGLFSCVFVRDKEWENIRSEWTHVDMVKTGLKGYHGNKGGIATRFIIDDTSISFVNCHLAAGQSHTRQRNTDAANVLKKLCHPNPAISSGTVHPEVFWFGDGTMAMDHEICFLSGDLNYRIDVKFSEAVSRVQAQEWSHLHAHDQLLQQKQKNPQFVLRAFNESELRFAPTYKYDPGTDTYDTSSKHRTPAWCDRILWRGRHVRQLFYKRNECRVSDHRPISGGFVVGVKRIDEAQRRVVEQQVKEGWYKVQEKEIRIKKLAWLRSWGWNDPRVEGVLDREGGDLAQVVRILSSDK</sequence>
<feature type="region of interest" description="Disordered" evidence="1">
    <location>
        <begin position="356"/>
        <end position="670"/>
    </location>
</feature>
<feature type="region of interest" description="Disordered" evidence="1">
    <location>
        <begin position="682"/>
        <end position="708"/>
    </location>
</feature>
<evidence type="ECO:0000313" key="4">
    <source>
        <dbReference type="Proteomes" id="UP000078512"/>
    </source>
</evidence>
<feature type="compositionally biased region" description="Polar residues" evidence="1">
    <location>
        <begin position="591"/>
        <end position="601"/>
    </location>
</feature>
<organism evidence="3 4">
    <name type="scientific">Linnemannia elongata AG-77</name>
    <dbReference type="NCBI Taxonomy" id="1314771"/>
    <lineage>
        <taxon>Eukaryota</taxon>
        <taxon>Fungi</taxon>
        <taxon>Fungi incertae sedis</taxon>
        <taxon>Mucoromycota</taxon>
        <taxon>Mortierellomycotina</taxon>
        <taxon>Mortierellomycetes</taxon>
        <taxon>Mortierellales</taxon>
        <taxon>Mortierellaceae</taxon>
        <taxon>Linnemannia</taxon>
    </lineage>
</organism>
<dbReference type="OrthoDB" id="2248459at2759"/>
<dbReference type="EMBL" id="KV442147">
    <property type="protein sequence ID" value="OAQ22693.1"/>
    <property type="molecule type" value="Genomic_DNA"/>
</dbReference>
<name>A0A197JCE6_9FUNG</name>
<reference evidence="3 4" key="1">
    <citation type="submission" date="2016-05" db="EMBL/GenBank/DDBJ databases">
        <title>Genome sequencing reveals origins of a unique bacterial endosymbiosis in the earliest lineages of terrestrial Fungi.</title>
        <authorList>
            <consortium name="DOE Joint Genome Institute"/>
            <person name="Uehling J."/>
            <person name="Gryganskyi A."/>
            <person name="Hameed K."/>
            <person name="Tschaplinski T."/>
            <person name="Misztal P."/>
            <person name="Wu S."/>
            <person name="Desiro A."/>
            <person name="Vande Pol N."/>
            <person name="Du Z.-Y."/>
            <person name="Zienkiewicz A."/>
            <person name="Zienkiewicz K."/>
            <person name="Morin E."/>
            <person name="Tisserant E."/>
            <person name="Splivallo R."/>
            <person name="Hainaut M."/>
            <person name="Henrissat B."/>
            <person name="Ohm R."/>
            <person name="Kuo A."/>
            <person name="Yan J."/>
            <person name="Lipzen A."/>
            <person name="Nolan M."/>
            <person name="Labutti K."/>
            <person name="Barry K."/>
            <person name="Goldstein A."/>
            <person name="Labbe J."/>
            <person name="Schadt C."/>
            <person name="Tuskan G."/>
            <person name="Grigoriev I."/>
            <person name="Martin F."/>
            <person name="Vilgalys R."/>
            <person name="Bonito G."/>
        </authorList>
    </citation>
    <scope>NUCLEOTIDE SEQUENCE [LARGE SCALE GENOMIC DNA]</scope>
    <source>
        <strain evidence="3 4">AG-77</strain>
    </source>
</reference>
<feature type="region of interest" description="Disordered" evidence="1">
    <location>
        <begin position="1"/>
        <end position="88"/>
    </location>
</feature>
<dbReference type="SUPFAM" id="SSF50978">
    <property type="entry name" value="WD40 repeat-like"/>
    <property type="match status" value="1"/>
</dbReference>
<feature type="compositionally biased region" description="Polar residues" evidence="1">
    <location>
        <begin position="286"/>
        <end position="296"/>
    </location>
</feature>
<dbReference type="Gene3D" id="2.130.10.10">
    <property type="entry name" value="YVTN repeat-like/Quinoprotein amine dehydrogenase"/>
    <property type="match status" value="2"/>
</dbReference>
<keyword evidence="4" id="KW-1185">Reference proteome</keyword>
<feature type="compositionally biased region" description="Low complexity" evidence="1">
    <location>
        <begin position="391"/>
        <end position="423"/>
    </location>
</feature>
<evidence type="ECO:0000256" key="1">
    <source>
        <dbReference type="SAM" id="MobiDB-lite"/>
    </source>
</evidence>
<dbReference type="Pfam" id="PF22669">
    <property type="entry name" value="Exo_endo_phos2"/>
    <property type="match status" value="1"/>
</dbReference>